<feature type="signal peptide" evidence="1">
    <location>
        <begin position="1"/>
        <end position="31"/>
    </location>
</feature>
<dbReference type="AlphaFoldDB" id="A0A9D9DSR1"/>
<reference evidence="2" key="1">
    <citation type="submission" date="2020-10" db="EMBL/GenBank/DDBJ databases">
        <authorList>
            <person name="Gilroy R."/>
        </authorList>
    </citation>
    <scope>NUCLEOTIDE SEQUENCE</scope>
    <source>
        <strain evidence="2">2889</strain>
    </source>
</reference>
<evidence type="ECO:0000313" key="2">
    <source>
        <dbReference type="EMBL" id="MBO8432986.1"/>
    </source>
</evidence>
<keyword evidence="1" id="KW-0732">Signal</keyword>
<dbReference type="Gene3D" id="2.60.40.10">
    <property type="entry name" value="Immunoglobulins"/>
    <property type="match status" value="1"/>
</dbReference>
<accession>A0A9D9DSR1</accession>
<dbReference type="EMBL" id="JADIMZ010000101">
    <property type="protein sequence ID" value="MBO8432986.1"/>
    <property type="molecule type" value="Genomic_DNA"/>
</dbReference>
<dbReference type="Proteomes" id="UP000823612">
    <property type="component" value="Unassembled WGS sequence"/>
</dbReference>
<dbReference type="Pfam" id="PF11551">
    <property type="entry name" value="Omp28"/>
    <property type="match status" value="1"/>
</dbReference>
<name>A0A9D9DSR1_9BACT</name>
<evidence type="ECO:0000256" key="1">
    <source>
        <dbReference type="SAM" id="SignalP"/>
    </source>
</evidence>
<proteinExistence type="predicted"/>
<organism evidence="2 3">
    <name type="scientific">Candidatus Pullibacteroides excrementavium</name>
    <dbReference type="NCBI Taxonomy" id="2840905"/>
    <lineage>
        <taxon>Bacteria</taxon>
        <taxon>Pseudomonadati</taxon>
        <taxon>Bacteroidota</taxon>
        <taxon>Bacteroidia</taxon>
        <taxon>Bacteroidales</taxon>
        <taxon>Candidatus Pullibacteroides</taxon>
    </lineage>
</organism>
<reference evidence="2" key="2">
    <citation type="journal article" date="2021" name="PeerJ">
        <title>Extensive microbial diversity within the chicken gut microbiome revealed by metagenomics and culture.</title>
        <authorList>
            <person name="Gilroy R."/>
            <person name="Ravi A."/>
            <person name="Getino M."/>
            <person name="Pursley I."/>
            <person name="Horton D.L."/>
            <person name="Alikhan N.F."/>
            <person name="Baker D."/>
            <person name="Gharbi K."/>
            <person name="Hall N."/>
            <person name="Watson M."/>
            <person name="Adriaenssens E.M."/>
            <person name="Foster-Nyarko E."/>
            <person name="Jarju S."/>
            <person name="Secka A."/>
            <person name="Antonio M."/>
            <person name="Oren A."/>
            <person name="Chaudhuri R.R."/>
            <person name="La Ragione R."/>
            <person name="Hildebrand F."/>
            <person name="Pallen M.J."/>
        </authorList>
    </citation>
    <scope>NUCLEOTIDE SEQUENCE</scope>
    <source>
        <strain evidence="2">2889</strain>
    </source>
</reference>
<protein>
    <submittedName>
        <fullName evidence="2">Omp28-related outer membrane protein</fullName>
    </submittedName>
</protein>
<comment type="caution">
    <text evidence="2">The sequence shown here is derived from an EMBL/GenBank/DDBJ whole genome shotgun (WGS) entry which is preliminary data.</text>
</comment>
<feature type="chain" id="PRO_5039491480" evidence="1">
    <location>
        <begin position="32"/>
        <end position="608"/>
    </location>
</feature>
<dbReference type="InterPro" id="IPR013783">
    <property type="entry name" value="Ig-like_fold"/>
</dbReference>
<sequence>MKMKNKGLFFRKLLLCIAGSTFLTVSGQDVADTLVSMEPKYRRVLLEEFTGMHCPNCPAGHKVANEIRSYYPEDCFLVNIHAGNLAVPSPGEVNLRSAYGDALATQAGVTGIPSASIGRHLFPGQSSMAIVDRDSWLENVEELLGMETYVNIGAEASIDWQSRELEVRVQLYYTGDSPEAENHIHVVLLQNNVEGTQDGSEANPDQVLANGNYLHQHVLRDLLTGIEGDAVGTTVAGSLVQRTYSMVLPETLNQLDLDIMQLQVLAFVTESEYEVMDVCEAPVAFANGPEYVFEMSDFAQLAQNSCDNLVRLAFALKNRNPEDKIVESVTFQFMTPKGLETEYICGVDAWEDGIFRVETDAVSIDKTGEEDSLFVRVTAVNGEDLSLMQEPVAVMVMKDYVTVSDPEVVLDVWQDRWGTEISWVFEDEAGNVLEQMDAYSDLSSNSTERHTHEVTLAAGCNVFVIKDLAGDGINCGVGEGHLQISDAAGEMLLQNDGTYTDSLVWLLRYSPAGNEALAGMEGGMDLKLWPNPAPAASEVSLAFNLDEPACLQVSVLAADGRLALDLDSRAYPVGQNIVALPLDGFAPGLYLVLLQGDSHAGVARLVVR</sequence>
<dbReference type="InterPro" id="IPR021615">
    <property type="entry name" value="Omp28"/>
</dbReference>
<gene>
    <name evidence="2" type="ORF">IAB08_06810</name>
</gene>
<evidence type="ECO:0000313" key="3">
    <source>
        <dbReference type="Proteomes" id="UP000823612"/>
    </source>
</evidence>